<accession>A0A0B1T6C6</accession>
<evidence type="ECO:0000313" key="2">
    <source>
        <dbReference type="Proteomes" id="UP000053660"/>
    </source>
</evidence>
<dbReference type="Proteomes" id="UP000053660">
    <property type="component" value="Unassembled WGS sequence"/>
</dbReference>
<protein>
    <submittedName>
        <fullName evidence="1">Uncharacterized protein</fullName>
    </submittedName>
</protein>
<reference evidence="1 2" key="1">
    <citation type="submission" date="2014-03" db="EMBL/GenBank/DDBJ databases">
        <title>Draft genome of the hookworm Oesophagostomum dentatum.</title>
        <authorList>
            <person name="Mitreva M."/>
        </authorList>
    </citation>
    <scope>NUCLEOTIDE SEQUENCE [LARGE SCALE GENOMIC DNA]</scope>
    <source>
        <strain evidence="1 2">OD-Hann</strain>
    </source>
</reference>
<organism evidence="1 2">
    <name type="scientific">Oesophagostomum dentatum</name>
    <name type="common">Nodular worm</name>
    <dbReference type="NCBI Taxonomy" id="61180"/>
    <lineage>
        <taxon>Eukaryota</taxon>
        <taxon>Metazoa</taxon>
        <taxon>Ecdysozoa</taxon>
        <taxon>Nematoda</taxon>
        <taxon>Chromadorea</taxon>
        <taxon>Rhabditida</taxon>
        <taxon>Rhabditina</taxon>
        <taxon>Rhabditomorpha</taxon>
        <taxon>Strongyloidea</taxon>
        <taxon>Strongylidae</taxon>
        <taxon>Oesophagostomum</taxon>
    </lineage>
</organism>
<name>A0A0B1T6C6_OESDE</name>
<gene>
    <name evidence="1" type="ORF">OESDEN_08474</name>
</gene>
<keyword evidence="2" id="KW-1185">Reference proteome</keyword>
<evidence type="ECO:0000313" key="1">
    <source>
        <dbReference type="EMBL" id="KHJ91656.1"/>
    </source>
</evidence>
<proteinExistence type="predicted"/>
<dbReference type="AlphaFoldDB" id="A0A0B1T6C6"/>
<dbReference type="OrthoDB" id="10637699at2759"/>
<sequence length="95" mass="10935">MSSLAPFTETIDRGENDCVENCQVAVETSCKRALVRNHPSTHFGRLEDFRRRRSRRDSRHQRRFAGGSVLVNVDRSCSFVVEVSSEFRDSSRSRT</sequence>
<dbReference type="EMBL" id="KN551896">
    <property type="protein sequence ID" value="KHJ91656.1"/>
    <property type="molecule type" value="Genomic_DNA"/>
</dbReference>